<accession>I4CBF1</accession>
<name>I4CBF1_DESTA</name>
<evidence type="ECO:0000313" key="1">
    <source>
        <dbReference type="EMBL" id="AFM26892.1"/>
    </source>
</evidence>
<dbReference type="EMBL" id="CP003360">
    <property type="protein sequence ID" value="AFM26892.1"/>
    <property type="molecule type" value="Genomic_DNA"/>
</dbReference>
<dbReference type="HOGENOM" id="CLU_2478336_0_0_7"/>
<gene>
    <name evidence="1" type="ordered locus">Desti_4257</name>
</gene>
<keyword evidence="2" id="KW-1185">Reference proteome</keyword>
<proteinExistence type="predicted"/>
<evidence type="ECO:0000313" key="2">
    <source>
        <dbReference type="Proteomes" id="UP000006055"/>
    </source>
</evidence>
<organism evidence="1 2">
    <name type="scientific">Desulfomonile tiedjei (strain ATCC 49306 / DSM 6799 / DCB-1)</name>
    <dbReference type="NCBI Taxonomy" id="706587"/>
    <lineage>
        <taxon>Bacteria</taxon>
        <taxon>Pseudomonadati</taxon>
        <taxon>Thermodesulfobacteriota</taxon>
        <taxon>Desulfomonilia</taxon>
        <taxon>Desulfomonilales</taxon>
        <taxon>Desulfomonilaceae</taxon>
        <taxon>Desulfomonile</taxon>
    </lineage>
</organism>
<dbReference type="KEGG" id="dti:Desti_4257"/>
<dbReference type="Proteomes" id="UP000006055">
    <property type="component" value="Chromosome"/>
</dbReference>
<dbReference type="AlphaFoldDB" id="I4CBF1"/>
<protein>
    <submittedName>
        <fullName evidence="1">Uncharacterized protein</fullName>
    </submittedName>
</protein>
<sequence length="87" mass="9624">MGSIADMCWANTEDLFNGLDLDLLHSRQTSIIGNYEASHSILLIHTGKITLGITLHNHQQADDDDCSDQNENVSVDGLHAWDLLPTH</sequence>
<reference evidence="2" key="1">
    <citation type="submission" date="2012-06" db="EMBL/GenBank/DDBJ databases">
        <title>Complete sequence of chromosome of Desulfomonile tiedjei DSM 6799.</title>
        <authorList>
            <person name="Lucas S."/>
            <person name="Copeland A."/>
            <person name="Lapidus A."/>
            <person name="Glavina del Rio T."/>
            <person name="Dalin E."/>
            <person name="Tice H."/>
            <person name="Bruce D."/>
            <person name="Goodwin L."/>
            <person name="Pitluck S."/>
            <person name="Peters L."/>
            <person name="Ovchinnikova G."/>
            <person name="Zeytun A."/>
            <person name="Lu M."/>
            <person name="Kyrpides N."/>
            <person name="Mavromatis K."/>
            <person name="Ivanova N."/>
            <person name="Brettin T."/>
            <person name="Detter J.C."/>
            <person name="Han C."/>
            <person name="Larimer F."/>
            <person name="Land M."/>
            <person name="Hauser L."/>
            <person name="Markowitz V."/>
            <person name="Cheng J.-F."/>
            <person name="Hugenholtz P."/>
            <person name="Woyke T."/>
            <person name="Wu D."/>
            <person name="Spring S."/>
            <person name="Schroeder M."/>
            <person name="Brambilla E."/>
            <person name="Klenk H.-P."/>
            <person name="Eisen J.A."/>
        </authorList>
    </citation>
    <scope>NUCLEOTIDE SEQUENCE [LARGE SCALE GENOMIC DNA]</scope>
    <source>
        <strain evidence="2">ATCC 49306 / DSM 6799 / DCB-1</strain>
    </source>
</reference>